<keyword evidence="5" id="KW-1185">Reference proteome</keyword>
<comment type="caution">
    <text evidence="4">The sequence shown here is derived from an EMBL/GenBank/DDBJ whole genome shotgun (WGS) entry which is preliminary data.</text>
</comment>
<evidence type="ECO:0000256" key="1">
    <source>
        <dbReference type="ARBA" id="ARBA00022741"/>
    </source>
</evidence>
<protein>
    <recommendedName>
        <fullName evidence="6">Protein kinase domain-containing protein</fullName>
    </recommendedName>
</protein>
<feature type="region of interest" description="Disordered" evidence="3">
    <location>
        <begin position="144"/>
        <end position="180"/>
    </location>
</feature>
<dbReference type="Proteomes" id="UP001396334">
    <property type="component" value="Unassembled WGS sequence"/>
</dbReference>
<dbReference type="Gene3D" id="1.10.510.10">
    <property type="entry name" value="Transferase(Phosphotransferase) domain 1"/>
    <property type="match status" value="1"/>
</dbReference>
<evidence type="ECO:0000256" key="2">
    <source>
        <dbReference type="ARBA" id="ARBA00022840"/>
    </source>
</evidence>
<gene>
    <name evidence="4" type="ORF">V6N11_033591</name>
</gene>
<dbReference type="InterPro" id="IPR011009">
    <property type="entry name" value="Kinase-like_dom_sf"/>
</dbReference>
<keyword evidence="2" id="KW-0067">ATP-binding</keyword>
<sequence length="180" mass="20011">MLGTDGYIASECLDTYKAIKESDIYNFGIVALEIASGRKAITAFERKSKKIRTKLVEWVWELYGKESLLDAADTRLYGNYAMEQMERLLLVGLACAHLGYFARPSITQVIDILDFKAPRPMVPREMPLSRFVATLQDNSGASSASISFHTSGSSRSQRQISGSSVRSLKDESKTRNIACN</sequence>
<feature type="compositionally biased region" description="Low complexity" evidence="3">
    <location>
        <begin position="151"/>
        <end position="166"/>
    </location>
</feature>
<evidence type="ECO:0000256" key="3">
    <source>
        <dbReference type="SAM" id="MobiDB-lite"/>
    </source>
</evidence>
<evidence type="ECO:0000313" key="5">
    <source>
        <dbReference type="Proteomes" id="UP001396334"/>
    </source>
</evidence>
<name>A0ABR2PZ17_9ROSI</name>
<evidence type="ECO:0008006" key="6">
    <source>
        <dbReference type="Google" id="ProtNLM"/>
    </source>
</evidence>
<reference evidence="4 5" key="1">
    <citation type="journal article" date="2024" name="G3 (Bethesda)">
        <title>Genome assembly of Hibiscus sabdariffa L. provides insights into metabolisms of medicinal natural products.</title>
        <authorList>
            <person name="Kim T."/>
        </authorList>
    </citation>
    <scope>NUCLEOTIDE SEQUENCE [LARGE SCALE GENOMIC DNA]</scope>
    <source>
        <strain evidence="4">TK-2024</strain>
        <tissue evidence="4">Old leaves</tissue>
    </source>
</reference>
<accession>A0ABR2PZ17</accession>
<dbReference type="PANTHER" id="PTHR27007">
    <property type="match status" value="1"/>
</dbReference>
<evidence type="ECO:0000313" key="4">
    <source>
        <dbReference type="EMBL" id="KAK8993496.1"/>
    </source>
</evidence>
<dbReference type="InterPro" id="IPR050528">
    <property type="entry name" value="L-type_Lectin-RKs"/>
</dbReference>
<dbReference type="EMBL" id="JBBPBN010000049">
    <property type="protein sequence ID" value="KAK8993496.1"/>
    <property type="molecule type" value="Genomic_DNA"/>
</dbReference>
<organism evidence="4 5">
    <name type="scientific">Hibiscus sabdariffa</name>
    <name type="common">roselle</name>
    <dbReference type="NCBI Taxonomy" id="183260"/>
    <lineage>
        <taxon>Eukaryota</taxon>
        <taxon>Viridiplantae</taxon>
        <taxon>Streptophyta</taxon>
        <taxon>Embryophyta</taxon>
        <taxon>Tracheophyta</taxon>
        <taxon>Spermatophyta</taxon>
        <taxon>Magnoliopsida</taxon>
        <taxon>eudicotyledons</taxon>
        <taxon>Gunneridae</taxon>
        <taxon>Pentapetalae</taxon>
        <taxon>rosids</taxon>
        <taxon>malvids</taxon>
        <taxon>Malvales</taxon>
        <taxon>Malvaceae</taxon>
        <taxon>Malvoideae</taxon>
        <taxon>Hibiscus</taxon>
    </lineage>
</organism>
<dbReference type="SUPFAM" id="SSF56112">
    <property type="entry name" value="Protein kinase-like (PK-like)"/>
    <property type="match status" value="1"/>
</dbReference>
<proteinExistence type="predicted"/>
<keyword evidence="1" id="KW-0547">Nucleotide-binding</keyword>